<proteinExistence type="predicted"/>
<dbReference type="AlphaFoldDB" id="A0A2P2P1T1"/>
<evidence type="ECO:0000313" key="2">
    <source>
        <dbReference type="EMBL" id="MBX48718.1"/>
    </source>
</evidence>
<name>A0A2P2P1T1_RHIMU</name>
<dbReference type="EMBL" id="GGEC01068234">
    <property type="protein sequence ID" value="MBX48718.1"/>
    <property type="molecule type" value="Transcribed_RNA"/>
</dbReference>
<feature type="region of interest" description="Disordered" evidence="1">
    <location>
        <begin position="15"/>
        <end position="36"/>
    </location>
</feature>
<evidence type="ECO:0000256" key="1">
    <source>
        <dbReference type="SAM" id="MobiDB-lite"/>
    </source>
</evidence>
<organism evidence="2">
    <name type="scientific">Rhizophora mucronata</name>
    <name type="common">Asiatic mangrove</name>
    <dbReference type="NCBI Taxonomy" id="61149"/>
    <lineage>
        <taxon>Eukaryota</taxon>
        <taxon>Viridiplantae</taxon>
        <taxon>Streptophyta</taxon>
        <taxon>Embryophyta</taxon>
        <taxon>Tracheophyta</taxon>
        <taxon>Spermatophyta</taxon>
        <taxon>Magnoliopsida</taxon>
        <taxon>eudicotyledons</taxon>
        <taxon>Gunneridae</taxon>
        <taxon>Pentapetalae</taxon>
        <taxon>rosids</taxon>
        <taxon>fabids</taxon>
        <taxon>Malpighiales</taxon>
        <taxon>Rhizophoraceae</taxon>
        <taxon>Rhizophora</taxon>
    </lineage>
</organism>
<sequence length="36" mass="4131">MPRKMRTKVVLMGNTNGRKKKNNCNNGKRSVSKILQ</sequence>
<accession>A0A2P2P1T1</accession>
<protein>
    <submittedName>
        <fullName evidence="2">Uncharacterized protein</fullName>
    </submittedName>
</protein>
<reference evidence="2" key="1">
    <citation type="submission" date="2018-02" db="EMBL/GenBank/DDBJ databases">
        <title>Rhizophora mucronata_Transcriptome.</title>
        <authorList>
            <person name="Meera S.P."/>
            <person name="Sreeshan A."/>
            <person name="Augustine A."/>
        </authorList>
    </citation>
    <scope>NUCLEOTIDE SEQUENCE</scope>
    <source>
        <tissue evidence="2">Leaf</tissue>
    </source>
</reference>